<keyword evidence="4" id="KW-1185">Reference proteome</keyword>
<evidence type="ECO:0000313" key="4">
    <source>
        <dbReference type="Proteomes" id="UP000015105"/>
    </source>
</evidence>
<proteinExistence type="predicted"/>
<evidence type="ECO:0000313" key="3">
    <source>
        <dbReference type="EnsemblPlants" id="AET1Gv20436800.6"/>
    </source>
</evidence>
<evidence type="ECO:0000256" key="1">
    <source>
        <dbReference type="SAM" id="MobiDB-lite"/>
    </source>
</evidence>
<dbReference type="PANTHER" id="PTHR36348">
    <property type="entry name" value="EXPRESSED PROTEIN"/>
    <property type="match status" value="1"/>
</dbReference>
<dbReference type="AlphaFoldDB" id="A0A452YJU8"/>
<dbReference type="Proteomes" id="UP000015105">
    <property type="component" value="Chromosome 1D"/>
</dbReference>
<sequence length="135" mass="15416">PRARSLYPPPRFAPAGPHMATATASTSLRPPPSPSPPRLAGSLRQWCWGIPTHSSRRRAFHAHPRKRNTFLCAAVKGPEESFKKTIEVDRLIDMLRDANPRERSVRVSGFGWLLGLIYANWMMIKKIMKNWQRMS</sequence>
<protein>
    <submittedName>
        <fullName evidence="3">Uncharacterized protein</fullName>
    </submittedName>
</protein>
<feature type="region of interest" description="Disordered" evidence="1">
    <location>
        <begin position="1"/>
        <end position="39"/>
    </location>
</feature>
<evidence type="ECO:0000256" key="2">
    <source>
        <dbReference type="SAM" id="Phobius"/>
    </source>
</evidence>
<reference evidence="4" key="1">
    <citation type="journal article" date="2014" name="Science">
        <title>Ancient hybridizations among the ancestral genomes of bread wheat.</title>
        <authorList>
            <consortium name="International Wheat Genome Sequencing Consortium,"/>
            <person name="Marcussen T."/>
            <person name="Sandve S.R."/>
            <person name="Heier L."/>
            <person name="Spannagl M."/>
            <person name="Pfeifer M."/>
            <person name="Jakobsen K.S."/>
            <person name="Wulff B.B."/>
            <person name="Steuernagel B."/>
            <person name="Mayer K.F."/>
            <person name="Olsen O.A."/>
        </authorList>
    </citation>
    <scope>NUCLEOTIDE SEQUENCE [LARGE SCALE GENOMIC DNA]</scope>
    <source>
        <strain evidence="4">cv. AL8/78</strain>
    </source>
</reference>
<reference evidence="3" key="3">
    <citation type="journal article" date="2017" name="Nature">
        <title>Genome sequence of the progenitor of the wheat D genome Aegilops tauschii.</title>
        <authorList>
            <person name="Luo M.C."/>
            <person name="Gu Y.Q."/>
            <person name="Puiu D."/>
            <person name="Wang H."/>
            <person name="Twardziok S.O."/>
            <person name="Deal K.R."/>
            <person name="Huo N."/>
            <person name="Zhu T."/>
            <person name="Wang L."/>
            <person name="Wang Y."/>
            <person name="McGuire P.E."/>
            <person name="Liu S."/>
            <person name="Long H."/>
            <person name="Ramasamy R.K."/>
            <person name="Rodriguez J.C."/>
            <person name="Van S.L."/>
            <person name="Yuan L."/>
            <person name="Wang Z."/>
            <person name="Xia Z."/>
            <person name="Xiao L."/>
            <person name="Anderson O.D."/>
            <person name="Ouyang S."/>
            <person name="Liang Y."/>
            <person name="Zimin A.V."/>
            <person name="Pertea G."/>
            <person name="Qi P."/>
            <person name="Bennetzen J.L."/>
            <person name="Dai X."/>
            <person name="Dawson M.W."/>
            <person name="Muller H.G."/>
            <person name="Kugler K."/>
            <person name="Rivarola-Duarte L."/>
            <person name="Spannagl M."/>
            <person name="Mayer K.F.X."/>
            <person name="Lu F.H."/>
            <person name="Bevan M.W."/>
            <person name="Leroy P."/>
            <person name="Li P."/>
            <person name="You F.M."/>
            <person name="Sun Q."/>
            <person name="Liu Z."/>
            <person name="Lyons E."/>
            <person name="Wicker T."/>
            <person name="Salzberg S.L."/>
            <person name="Devos K.M."/>
            <person name="Dvorak J."/>
        </authorList>
    </citation>
    <scope>NUCLEOTIDE SEQUENCE [LARGE SCALE GENOMIC DNA]</scope>
    <source>
        <strain evidence="3">cv. AL8/78</strain>
    </source>
</reference>
<dbReference type="Gramene" id="AET1Gv20436800.6">
    <property type="protein sequence ID" value="AET1Gv20436800.6"/>
    <property type="gene ID" value="AET1Gv20436800"/>
</dbReference>
<dbReference type="PANTHER" id="PTHR36348:SF1">
    <property type="entry name" value="EXPRESSED PROTEIN"/>
    <property type="match status" value="1"/>
</dbReference>
<keyword evidence="2" id="KW-1133">Transmembrane helix</keyword>
<reference evidence="4" key="2">
    <citation type="journal article" date="2017" name="Nat. Plants">
        <title>The Aegilops tauschii genome reveals multiple impacts of transposons.</title>
        <authorList>
            <person name="Zhao G."/>
            <person name="Zou C."/>
            <person name="Li K."/>
            <person name="Wang K."/>
            <person name="Li T."/>
            <person name="Gao L."/>
            <person name="Zhang X."/>
            <person name="Wang H."/>
            <person name="Yang Z."/>
            <person name="Liu X."/>
            <person name="Jiang W."/>
            <person name="Mao L."/>
            <person name="Kong X."/>
            <person name="Jiao Y."/>
            <person name="Jia J."/>
        </authorList>
    </citation>
    <scope>NUCLEOTIDE SEQUENCE [LARGE SCALE GENOMIC DNA]</scope>
    <source>
        <strain evidence="4">cv. AL8/78</strain>
    </source>
</reference>
<dbReference type="EnsemblPlants" id="AET1Gv20436800.6">
    <property type="protein sequence ID" value="AET1Gv20436800.6"/>
    <property type="gene ID" value="AET1Gv20436800"/>
</dbReference>
<reference evidence="3" key="4">
    <citation type="submission" date="2019-03" db="UniProtKB">
        <authorList>
            <consortium name="EnsemblPlants"/>
        </authorList>
    </citation>
    <scope>IDENTIFICATION</scope>
</reference>
<reference evidence="3" key="5">
    <citation type="journal article" date="2021" name="G3 (Bethesda)">
        <title>Aegilops tauschii genome assembly Aet v5.0 features greater sequence contiguity and improved annotation.</title>
        <authorList>
            <person name="Wang L."/>
            <person name="Zhu T."/>
            <person name="Rodriguez J.C."/>
            <person name="Deal K.R."/>
            <person name="Dubcovsky J."/>
            <person name="McGuire P.E."/>
            <person name="Lux T."/>
            <person name="Spannagl M."/>
            <person name="Mayer K.F.X."/>
            <person name="Baldrich P."/>
            <person name="Meyers B.C."/>
            <person name="Huo N."/>
            <person name="Gu Y.Q."/>
            <person name="Zhou H."/>
            <person name="Devos K.M."/>
            <person name="Bennetzen J.L."/>
            <person name="Unver T."/>
            <person name="Budak H."/>
            <person name="Gulick P.J."/>
            <person name="Galiba G."/>
            <person name="Kalapos B."/>
            <person name="Nelson D.R."/>
            <person name="Li P."/>
            <person name="You F.M."/>
            <person name="Luo M.C."/>
            <person name="Dvorak J."/>
        </authorList>
    </citation>
    <scope>NUCLEOTIDE SEQUENCE [LARGE SCALE GENOMIC DNA]</scope>
    <source>
        <strain evidence="3">cv. AL8/78</strain>
    </source>
</reference>
<accession>A0A452YJU8</accession>
<keyword evidence="2" id="KW-0472">Membrane</keyword>
<organism evidence="3 4">
    <name type="scientific">Aegilops tauschii subsp. strangulata</name>
    <name type="common">Goatgrass</name>
    <dbReference type="NCBI Taxonomy" id="200361"/>
    <lineage>
        <taxon>Eukaryota</taxon>
        <taxon>Viridiplantae</taxon>
        <taxon>Streptophyta</taxon>
        <taxon>Embryophyta</taxon>
        <taxon>Tracheophyta</taxon>
        <taxon>Spermatophyta</taxon>
        <taxon>Magnoliopsida</taxon>
        <taxon>Liliopsida</taxon>
        <taxon>Poales</taxon>
        <taxon>Poaceae</taxon>
        <taxon>BOP clade</taxon>
        <taxon>Pooideae</taxon>
        <taxon>Triticodae</taxon>
        <taxon>Triticeae</taxon>
        <taxon>Triticinae</taxon>
        <taxon>Aegilops</taxon>
    </lineage>
</organism>
<keyword evidence="2" id="KW-0812">Transmembrane</keyword>
<name>A0A452YJU8_AEGTS</name>
<feature type="transmembrane region" description="Helical" evidence="2">
    <location>
        <begin position="104"/>
        <end position="124"/>
    </location>
</feature>